<keyword evidence="4 14" id="KW-0813">Transport</keyword>
<dbReference type="Proteomes" id="UP000065473">
    <property type="component" value="Chromosome"/>
</dbReference>
<dbReference type="NCBIfam" id="NF002318">
    <property type="entry name" value="PRK01253.1"/>
    <property type="match status" value="1"/>
</dbReference>
<proteinExistence type="inferred from homology"/>
<evidence type="ECO:0000313" key="16">
    <source>
        <dbReference type="EMBL" id="ALU28979.1"/>
    </source>
</evidence>
<keyword evidence="8 14" id="KW-1133">Transmembrane helix</keyword>
<dbReference type="OrthoDB" id="43651at2157"/>
<comment type="subcellular location">
    <subcellularLocation>
        <location evidence="1 14">Cell membrane</location>
        <topology evidence="1 14">Single-pass membrane protein</topology>
    </subcellularLocation>
</comment>
<dbReference type="InterPro" id="IPR016482">
    <property type="entry name" value="SecG/Sec61-beta/Sbh"/>
</dbReference>
<keyword evidence="5 14" id="KW-1003">Cell membrane</keyword>
<dbReference type="Pfam" id="PF03911">
    <property type="entry name" value="Sec61_beta"/>
    <property type="match status" value="1"/>
</dbReference>
<dbReference type="GO" id="GO:0015031">
    <property type="term" value="P:protein transport"/>
    <property type="evidence" value="ECO:0007669"/>
    <property type="project" value="UniProtKB-UniRule"/>
</dbReference>
<gene>
    <name evidence="14" type="primary">secG</name>
    <name evidence="16" type="ORF">ATY89_02765</name>
    <name evidence="17" type="ORF">ATZ20_05790</name>
</gene>
<name>A0A0U3FEU7_9CREN</name>
<evidence type="ECO:0000256" key="7">
    <source>
        <dbReference type="ARBA" id="ARBA00022927"/>
    </source>
</evidence>
<evidence type="ECO:0000256" key="3">
    <source>
        <dbReference type="ARBA" id="ARBA00014522"/>
    </source>
</evidence>
<evidence type="ECO:0000313" key="18">
    <source>
        <dbReference type="Proteomes" id="UP000060043"/>
    </source>
</evidence>
<evidence type="ECO:0000256" key="8">
    <source>
        <dbReference type="ARBA" id="ARBA00022989"/>
    </source>
</evidence>
<comment type="subunit">
    <text evidence="12 14">Component of the protein translocase complex. Heterotrimer consisting of alpha (SecY), beta (SecG) and gamma (SecE) subunits. Can form oligomers of the heterotrimer.</text>
</comment>
<reference evidence="18 19" key="1">
    <citation type="submission" date="2015-12" db="EMBL/GenBank/DDBJ databases">
        <title>A stable core within a dynamic pangenome in Sulfolobus acidocaldarius.</title>
        <authorList>
            <person name="Anderson R."/>
            <person name="Kouris A."/>
            <person name="Seward C."/>
            <person name="Campbell K."/>
            <person name="Whitaker R."/>
        </authorList>
    </citation>
    <scope>NUCLEOTIDE SEQUENCE [LARGE SCALE GENOMIC DNA]</scope>
    <source>
        <strain evidence="16 19">GG12-C01-09</strain>
        <strain evidence="17 18">NG05B_CO5_07</strain>
    </source>
</reference>
<dbReference type="SMR" id="A0A0U3FEU7"/>
<dbReference type="PaxDb" id="1435377-SUSAZ_03290"/>
<evidence type="ECO:0000256" key="5">
    <source>
        <dbReference type="ARBA" id="ARBA00022475"/>
    </source>
</evidence>
<evidence type="ECO:0000256" key="12">
    <source>
        <dbReference type="ARBA" id="ARBA00025929"/>
    </source>
</evidence>
<evidence type="ECO:0000256" key="6">
    <source>
        <dbReference type="ARBA" id="ARBA00022692"/>
    </source>
</evidence>
<dbReference type="EMBL" id="CP013695">
    <property type="protein sequence ID" value="ALU31706.1"/>
    <property type="molecule type" value="Genomic_DNA"/>
</dbReference>
<dbReference type="HAMAP" id="MF_00751">
    <property type="entry name" value="SecG"/>
    <property type="match status" value="1"/>
</dbReference>
<dbReference type="Proteomes" id="UP000060043">
    <property type="component" value="Chromosome"/>
</dbReference>
<comment type="function">
    <text evidence="11 14">Involved in protein export. The function of the beta subunit is unknown, but it may be involved in stabilization of the trimeric complex.</text>
</comment>
<evidence type="ECO:0000313" key="17">
    <source>
        <dbReference type="EMBL" id="ALU31706.1"/>
    </source>
</evidence>
<accession>A0A0U3FEU7</accession>
<evidence type="ECO:0000256" key="10">
    <source>
        <dbReference type="ARBA" id="ARBA00023136"/>
    </source>
</evidence>
<evidence type="ECO:0000256" key="13">
    <source>
        <dbReference type="ARBA" id="ARBA00031868"/>
    </source>
</evidence>
<feature type="topological domain" description="Cytoplasmic" evidence="14">
    <location>
        <begin position="1"/>
        <end position="33"/>
    </location>
</feature>
<comment type="similarity">
    <text evidence="2 14">Belongs to the SEC61-beta family.</text>
</comment>
<sequence>MPSSKKKKEDVPIASMAGLVRYYESEKEKVKISPKVVVVASIVLIAGVIIASFIIPPPL</sequence>
<dbReference type="AlphaFoldDB" id="A0A0U3FEU7"/>
<evidence type="ECO:0000256" key="1">
    <source>
        <dbReference type="ARBA" id="ARBA00004162"/>
    </source>
</evidence>
<keyword evidence="7 14" id="KW-0653">Protein transport</keyword>
<keyword evidence="9 14" id="KW-0811">Translocation</keyword>
<dbReference type="InterPro" id="IPR023531">
    <property type="entry name" value="Preprot_translocase_SecG"/>
</dbReference>
<dbReference type="STRING" id="1435377.SUSAZ_03290"/>
<keyword evidence="6 14" id="KW-0812">Transmembrane</keyword>
<dbReference type="GeneID" id="14551246"/>
<evidence type="ECO:0000256" key="9">
    <source>
        <dbReference type="ARBA" id="ARBA00023010"/>
    </source>
</evidence>
<evidence type="ECO:0000256" key="2">
    <source>
        <dbReference type="ARBA" id="ARBA00006103"/>
    </source>
</evidence>
<dbReference type="OMA" id="RYYEEEH"/>
<organism evidence="17 18">
    <name type="scientific">Sulfolobus acidocaldarius</name>
    <dbReference type="NCBI Taxonomy" id="2285"/>
    <lineage>
        <taxon>Archaea</taxon>
        <taxon>Thermoproteota</taxon>
        <taxon>Thermoprotei</taxon>
        <taxon>Sulfolobales</taxon>
        <taxon>Sulfolobaceae</taxon>
        <taxon>Sulfolobus</taxon>
    </lineage>
</organism>
<feature type="transmembrane region" description="Helical" evidence="15">
    <location>
        <begin position="36"/>
        <end position="55"/>
    </location>
</feature>
<evidence type="ECO:0000313" key="19">
    <source>
        <dbReference type="Proteomes" id="UP000065473"/>
    </source>
</evidence>
<dbReference type="EMBL" id="CP013694">
    <property type="protein sequence ID" value="ALU28979.1"/>
    <property type="molecule type" value="Genomic_DNA"/>
</dbReference>
<keyword evidence="10 14" id="KW-0472">Membrane</keyword>
<evidence type="ECO:0000256" key="4">
    <source>
        <dbReference type="ARBA" id="ARBA00022448"/>
    </source>
</evidence>
<dbReference type="GO" id="GO:0005886">
    <property type="term" value="C:plasma membrane"/>
    <property type="evidence" value="ECO:0007669"/>
    <property type="project" value="UniProtKB-SubCell"/>
</dbReference>
<protein>
    <recommendedName>
        <fullName evidence="3 14">Preprotein translocase subunit SecG</fullName>
    </recommendedName>
    <alternativeName>
        <fullName evidence="13 14">Protein transport protein Sec61 subunit beta homolog</fullName>
    </alternativeName>
</protein>
<dbReference type="RefSeq" id="WP_011277609.1">
    <property type="nucleotide sequence ID" value="NZ_BHWZ01000001.1"/>
</dbReference>
<evidence type="ECO:0000256" key="11">
    <source>
        <dbReference type="ARBA" id="ARBA00025485"/>
    </source>
</evidence>
<evidence type="ECO:0000256" key="14">
    <source>
        <dbReference type="HAMAP-Rule" id="MF_00751"/>
    </source>
</evidence>
<evidence type="ECO:0000256" key="15">
    <source>
        <dbReference type="SAM" id="Phobius"/>
    </source>
</evidence>